<keyword evidence="2" id="KW-0732">Signal</keyword>
<feature type="region of interest" description="Disordered" evidence="1">
    <location>
        <begin position="49"/>
        <end position="82"/>
    </location>
</feature>
<evidence type="ECO:0000313" key="4">
    <source>
        <dbReference type="Proteomes" id="UP000305729"/>
    </source>
</evidence>
<feature type="signal peptide" evidence="2">
    <location>
        <begin position="1"/>
        <end position="25"/>
    </location>
</feature>
<gene>
    <name evidence="3" type="ORF">CWC22_013770</name>
</gene>
<feature type="compositionally biased region" description="Basic and acidic residues" evidence="1">
    <location>
        <begin position="58"/>
        <end position="74"/>
    </location>
</feature>
<feature type="chain" id="PRO_5043792356" description="Lipoprotein" evidence="2">
    <location>
        <begin position="26"/>
        <end position="82"/>
    </location>
</feature>
<organism evidence="3 4">
    <name type="scientific">Pseudoalteromonas rubra</name>
    <dbReference type="NCBI Taxonomy" id="43658"/>
    <lineage>
        <taxon>Bacteria</taxon>
        <taxon>Pseudomonadati</taxon>
        <taxon>Pseudomonadota</taxon>
        <taxon>Gammaproteobacteria</taxon>
        <taxon>Alteromonadales</taxon>
        <taxon>Pseudoalteromonadaceae</taxon>
        <taxon>Pseudoalteromonas</taxon>
    </lineage>
</organism>
<protein>
    <recommendedName>
        <fullName evidence="5">Lipoprotein</fullName>
    </recommendedName>
</protein>
<evidence type="ECO:0000313" key="3">
    <source>
        <dbReference type="EMBL" id="QPB84000.1"/>
    </source>
</evidence>
<dbReference type="Proteomes" id="UP000305729">
    <property type="component" value="Chromosome 1"/>
</dbReference>
<accession>A0A5S3V0L0</accession>
<dbReference type="OrthoDB" id="6307699at2"/>
<dbReference type="RefSeq" id="WP_125560003.1">
    <property type="nucleotide sequence ID" value="NZ_CP045429.1"/>
</dbReference>
<name>A0A5S3V0L0_9GAMM</name>
<evidence type="ECO:0000256" key="2">
    <source>
        <dbReference type="SAM" id="SignalP"/>
    </source>
</evidence>
<evidence type="ECO:0000256" key="1">
    <source>
        <dbReference type="SAM" id="MobiDB-lite"/>
    </source>
</evidence>
<dbReference type="AlphaFoldDB" id="A0A5S3V0L0"/>
<dbReference type="PROSITE" id="PS51257">
    <property type="entry name" value="PROKAR_LIPOPROTEIN"/>
    <property type="match status" value="1"/>
</dbReference>
<dbReference type="EMBL" id="CP045429">
    <property type="protein sequence ID" value="QPB84000.1"/>
    <property type="molecule type" value="Genomic_DNA"/>
</dbReference>
<reference evidence="3 4" key="1">
    <citation type="submission" date="2019-10" db="EMBL/GenBank/DDBJ databases">
        <title>Pseudoalteromonas rubra S4059.</title>
        <authorList>
            <person name="Paulsen S."/>
            <person name="Wang X."/>
        </authorList>
    </citation>
    <scope>NUCLEOTIDE SEQUENCE [LARGE SCALE GENOMIC DNA]</scope>
    <source>
        <strain evidence="3 4">S4059</strain>
    </source>
</reference>
<sequence>MKTKALILVSTLGLLLTGCNSTSSSKDDGSQANNGYRCKQVRSLGSNIPKTSCSTAKQRTEARKNAQDAMRENQRGLTNNRQ</sequence>
<proteinExistence type="predicted"/>
<evidence type="ECO:0008006" key="5">
    <source>
        <dbReference type="Google" id="ProtNLM"/>
    </source>
</evidence>